<proteinExistence type="predicted"/>
<keyword evidence="3" id="KW-1185">Reference proteome</keyword>
<gene>
    <name evidence="2" type="ORF">SAMN05421799_1104</name>
</gene>
<dbReference type="Proteomes" id="UP000186156">
    <property type="component" value="Unassembled WGS sequence"/>
</dbReference>
<feature type="transmembrane region" description="Helical" evidence="1">
    <location>
        <begin position="280"/>
        <end position="297"/>
    </location>
</feature>
<organism evidence="2 3">
    <name type="scientific">Alicyclobacillus vulcanalis</name>
    <dbReference type="NCBI Taxonomy" id="252246"/>
    <lineage>
        <taxon>Bacteria</taxon>
        <taxon>Bacillati</taxon>
        <taxon>Bacillota</taxon>
        <taxon>Bacilli</taxon>
        <taxon>Bacillales</taxon>
        <taxon>Alicyclobacillaceae</taxon>
        <taxon>Alicyclobacillus</taxon>
    </lineage>
</organism>
<evidence type="ECO:0000256" key="1">
    <source>
        <dbReference type="SAM" id="Phobius"/>
    </source>
</evidence>
<dbReference type="AlphaFoldDB" id="A0A1N7NVQ3"/>
<evidence type="ECO:0000313" key="3">
    <source>
        <dbReference type="Proteomes" id="UP000186156"/>
    </source>
</evidence>
<feature type="transmembrane region" description="Helical" evidence="1">
    <location>
        <begin position="255"/>
        <end position="274"/>
    </location>
</feature>
<feature type="transmembrane region" description="Helical" evidence="1">
    <location>
        <begin position="6"/>
        <end position="37"/>
    </location>
</feature>
<dbReference type="EMBL" id="FTOO01000010">
    <property type="protein sequence ID" value="SIT02465.1"/>
    <property type="molecule type" value="Genomic_DNA"/>
</dbReference>
<feature type="transmembrane region" description="Helical" evidence="1">
    <location>
        <begin position="146"/>
        <end position="165"/>
    </location>
</feature>
<feature type="transmembrane region" description="Helical" evidence="1">
    <location>
        <begin position="83"/>
        <end position="101"/>
    </location>
</feature>
<feature type="transmembrane region" description="Helical" evidence="1">
    <location>
        <begin position="186"/>
        <end position="205"/>
    </location>
</feature>
<dbReference type="SUPFAM" id="SSF50156">
    <property type="entry name" value="PDZ domain-like"/>
    <property type="match status" value="1"/>
</dbReference>
<accession>A0A1N7NVQ3</accession>
<sequence length="430" mass="47778">MHVMANGWWALVGLLILSFVLNPYHYLATGFVIWDLVRNVRRERMWFGVRVTRIGKTLLLRYARACAVGLVASLALLAAGVEVTWPSVVYVCVVSILLGVIRSRLAAAPIAIAVSVVLSSLLRLYHGAIPGNWAPLWQAVAEMPRASWLAVGAAAVLAEAVLSLWGIRDAILPALVTSRRGRRMGAMKLQLGYVVPVAVWIQPFARPHLAFSPGWHPWHIAAGQPLAWFAIPLALGWHALLTSVKVERALHYLRWLDVARGVILIAGFVGARMWRAESALYAAVALVALTEIYRFALARMDRNREPRFAPDSGGLRVLYVIRGSLAERLGIKPGELISHVNQAPVRTEYDFHFALEQNPAYARFQLTDDRGEPRLVSSPVYEGERHHLGIIFVLPGDEPVLRLKRPFGFLETLYLRVQGDVRRGSPSSRS</sequence>
<keyword evidence="1" id="KW-0812">Transmembrane</keyword>
<dbReference type="InterPro" id="IPR036034">
    <property type="entry name" value="PDZ_sf"/>
</dbReference>
<name>A0A1N7NVQ3_9BACL</name>
<feature type="transmembrane region" description="Helical" evidence="1">
    <location>
        <begin position="225"/>
        <end position="243"/>
    </location>
</feature>
<protein>
    <recommendedName>
        <fullName evidence="4">PDZ domain-containing protein</fullName>
    </recommendedName>
</protein>
<keyword evidence="1" id="KW-0472">Membrane</keyword>
<evidence type="ECO:0000313" key="2">
    <source>
        <dbReference type="EMBL" id="SIT02465.1"/>
    </source>
</evidence>
<evidence type="ECO:0008006" key="4">
    <source>
        <dbReference type="Google" id="ProtNLM"/>
    </source>
</evidence>
<dbReference type="STRING" id="252246.SAMN05421799_1104"/>
<dbReference type="OrthoDB" id="198399at2"/>
<feature type="transmembrane region" description="Helical" evidence="1">
    <location>
        <begin position="58"/>
        <end position="77"/>
    </location>
</feature>
<dbReference type="RefSeq" id="WP_076348160.1">
    <property type="nucleotide sequence ID" value="NZ_FTOO01000010.1"/>
</dbReference>
<keyword evidence="1" id="KW-1133">Transmembrane helix</keyword>
<dbReference type="Gene3D" id="2.30.42.10">
    <property type="match status" value="1"/>
</dbReference>
<feature type="transmembrane region" description="Helical" evidence="1">
    <location>
        <begin position="108"/>
        <end position="126"/>
    </location>
</feature>
<reference evidence="3" key="1">
    <citation type="submission" date="2017-01" db="EMBL/GenBank/DDBJ databases">
        <authorList>
            <person name="Varghese N."/>
            <person name="Submissions S."/>
        </authorList>
    </citation>
    <scope>NUCLEOTIDE SEQUENCE [LARGE SCALE GENOMIC DNA]</scope>
    <source>
        <strain evidence="3">DSM 16176</strain>
    </source>
</reference>